<protein>
    <submittedName>
        <fullName evidence="2">DUF6198 family protein</fullName>
    </submittedName>
</protein>
<dbReference type="PANTHER" id="PTHR40078">
    <property type="entry name" value="INTEGRAL MEMBRANE PROTEIN-RELATED"/>
    <property type="match status" value="1"/>
</dbReference>
<dbReference type="InterPro" id="IPR038750">
    <property type="entry name" value="YczE/YyaS-like"/>
</dbReference>
<accession>A0ABN4BNW8</accession>
<keyword evidence="1" id="KW-1133">Transmembrane helix</keyword>
<organism evidence="2 3">
    <name type="scientific">Clostridium autoethanogenum DSM 10061</name>
    <dbReference type="NCBI Taxonomy" id="1341692"/>
    <lineage>
        <taxon>Bacteria</taxon>
        <taxon>Bacillati</taxon>
        <taxon>Bacillota</taxon>
        <taxon>Clostridia</taxon>
        <taxon>Eubacteriales</taxon>
        <taxon>Clostridiaceae</taxon>
        <taxon>Clostridium</taxon>
    </lineage>
</organism>
<evidence type="ECO:0000313" key="2">
    <source>
        <dbReference type="EMBL" id="AGY77796.1"/>
    </source>
</evidence>
<feature type="transmembrane region" description="Helical" evidence="1">
    <location>
        <begin position="105"/>
        <end position="126"/>
    </location>
</feature>
<proteinExistence type="predicted"/>
<reference evidence="3" key="1">
    <citation type="journal article" date="2014" name="Biotechnol. Biofuels">
        <title>Comparison of single-molecule sequencing and hybrid approaches for finishing the genome of Clostridium autoethanogenum and analysis of CRISPR systems in industrial relevant Clostridia.</title>
        <authorList>
            <person name="Brown S.D."/>
            <person name="Nagaraju S."/>
            <person name="Utturkar S."/>
            <person name="De Tissera S."/>
            <person name="Segovia S."/>
            <person name="Mitchell W."/>
            <person name="Land M.L."/>
            <person name="Dassanayake A."/>
            <person name="Kopke M."/>
        </authorList>
    </citation>
    <scope>NUCLEOTIDE SEQUENCE [LARGE SCALE GENOMIC DNA]</scope>
    <source>
        <strain evidence="3">DSM 10061</strain>
    </source>
</reference>
<sequence>MKRFYRGMMYCIGLVILALGIILNTKTGLGVSPIISIPYSISKIWNINLGNATMCIYILCVAGQAALRGKEFRPFDLLQVPMSIVFSRIINIFNDMIVINCDNLIMNLLLLAAAIILTGIGAYITVQMKIVPNAADGFTQALAERTKKGLGLAKNITDISSVMITVIIGLVCAGKIVGIGIGTLVAVIGVGRAIALTNMLFGKKMIALVE</sequence>
<dbReference type="EMBL" id="CP006763">
    <property type="protein sequence ID" value="AGY77796.1"/>
    <property type="molecule type" value="Genomic_DNA"/>
</dbReference>
<keyword evidence="1" id="KW-0812">Transmembrane</keyword>
<keyword evidence="3" id="KW-1185">Reference proteome</keyword>
<gene>
    <name evidence="2" type="ORF">CAETHG_3593</name>
</gene>
<feature type="transmembrane region" description="Helical" evidence="1">
    <location>
        <begin position="176"/>
        <end position="195"/>
    </location>
</feature>
<name>A0ABN4BNW8_9CLOT</name>
<dbReference type="RefSeq" id="WP_023163264.1">
    <property type="nucleotide sequence ID" value="NC_022592.1"/>
</dbReference>
<evidence type="ECO:0000256" key="1">
    <source>
        <dbReference type="SAM" id="Phobius"/>
    </source>
</evidence>
<dbReference type="Pfam" id="PF19700">
    <property type="entry name" value="DUF6198"/>
    <property type="match status" value="1"/>
</dbReference>
<feature type="transmembrane region" description="Helical" evidence="1">
    <location>
        <begin position="7"/>
        <end position="24"/>
    </location>
</feature>
<dbReference type="PANTHER" id="PTHR40078:SF1">
    <property type="entry name" value="INTEGRAL MEMBRANE PROTEIN"/>
    <property type="match status" value="1"/>
</dbReference>
<feature type="transmembrane region" description="Helical" evidence="1">
    <location>
        <begin position="44"/>
        <end position="63"/>
    </location>
</feature>
<keyword evidence="1" id="KW-0472">Membrane</keyword>
<evidence type="ECO:0000313" key="3">
    <source>
        <dbReference type="Proteomes" id="UP000017590"/>
    </source>
</evidence>
<dbReference type="Proteomes" id="UP000017590">
    <property type="component" value="Chromosome"/>
</dbReference>